<dbReference type="OrthoDB" id="5419315at2759"/>
<evidence type="ECO:0000313" key="3">
    <source>
        <dbReference type="Proteomes" id="UP000027265"/>
    </source>
</evidence>
<dbReference type="SUPFAM" id="SSF57701">
    <property type="entry name" value="Zn2/Cys6 DNA-binding domain"/>
    <property type="match status" value="1"/>
</dbReference>
<dbReference type="Proteomes" id="UP000027265">
    <property type="component" value="Unassembled WGS sequence"/>
</dbReference>
<dbReference type="AlphaFoldDB" id="A0A067PZ36"/>
<organism evidence="2 3">
    <name type="scientific">Jaapia argillacea MUCL 33604</name>
    <dbReference type="NCBI Taxonomy" id="933084"/>
    <lineage>
        <taxon>Eukaryota</taxon>
        <taxon>Fungi</taxon>
        <taxon>Dikarya</taxon>
        <taxon>Basidiomycota</taxon>
        <taxon>Agaricomycotina</taxon>
        <taxon>Agaricomycetes</taxon>
        <taxon>Agaricomycetidae</taxon>
        <taxon>Jaapiales</taxon>
        <taxon>Jaapiaceae</taxon>
        <taxon>Jaapia</taxon>
    </lineage>
</organism>
<evidence type="ECO:0000313" key="2">
    <source>
        <dbReference type="EMBL" id="KDQ59939.1"/>
    </source>
</evidence>
<evidence type="ECO:0008006" key="4">
    <source>
        <dbReference type="Google" id="ProtNLM"/>
    </source>
</evidence>
<dbReference type="HOGENOM" id="CLU_1669631_0_0_1"/>
<dbReference type="InterPro" id="IPR036864">
    <property type="entry name" value="Zn2-C6_fun-type_DNA-bd_sf"/>
</dbReference>
<dbReference type="InParanoid" id="A0A067PZ36"/>
<sequence>MSNEVTELISRGNDSTDSGKRRTRVTDQQEENRRLQPVDNAHAANVNLLRSDVPSTTAMATPSYALPYPVTPTVNKIPQKSLLKSSPASGDVHKPPVLETPYSSSPLLLDTTKSTRLRSQNSEKRATRGCFTCRTRRKECDEMFDNQGSCRTCLRLRI</sequence>
<feature type="region of interest" description="Disordered" evidence="1">
    <location>
        <begin position="1"/>
        <end position="40"/>
    </location>
</feature>
<keyword evidence="3" id="KW-1185">Reference proteome</keyword>
<evidence type="ECO:0000256" key="1">
    <source>
        <dbReference type="SAM" id="MobiDB-lite"/>
    </source>
</evidence>
<dbReference type="GO" id="GO:0000981">
    <property type="term" value="F:DNA-binding transcription factor activity, RNA polymerase II-specific"/>
    <property type="evidence" value="ECO:0007669"/>
    <property type="project" value="InterPro"/>
</dbReference>
<protein>
    <recommendedName>
        <fullName evidence="4">Zn(2)-C6 fungal-type domain-containing protein</fullName>
    </recommendedName>
</protein>
<dbReference type="EMBL" id="KL197715">
    <property type="protein sequence ID" value="KDQ59939.1"/>
    <property type="molecule type" value="Genomic_DNA"/>
</dbReference>
<proteinExistence type="predicted"/>
<name>A0A067PZ36_9AGAM</name>
<reference evidence="3" key="1">
    <citation type="journal article" date="2014" name="Proc. Natl. Acad. Sci. U.S.A.">
        <title>Extensive sampling of basidiomycete genomes demonstrates inadequacy of the white-rot/brown-rot paradigm for wood decay fungi.</title>
        <authorList>
            <person name="Riley R."/>
            <person name="Salamov A.A."/>
            <person name="Brown D.W."/>
            <person name="Nagy L.G."/>
            <person name="Floudas D."/>
            <person name="Held B.W."/>
            <person name="Levasseur A."/>
            <person name="Lombard V."/>
            <person name="Morin E."/>
            <person name="Otillar R."/>
            <person name="Lindquist E.A."/>
            <person name="Sun H."/>
            <person name="LaButti K.M."/>
            <person name="Schmutz J."/>
            <person name="Jabbour D."/>
            <person name="Luo H."/>
            <person name="Baker S.E."/>
            <person name="Pisabarro A.G."/>
            <person name="Walton J.D."/>
            <person name="Blanchette R.A."/>
            <person name="Henrissat B."/>
            <person name="Martin F."/>
            <person name="Cullen D."/>
            <person name="Hibbett D.S."/>
            <person name="Grigoriev I.V."/>
        </authorList>
    </citation>
    <scope>NUCLEOTIDE SEQUENCE [LARGE SCALE GENOMIC DNA]</scope>
    <source>
        <strain evidence="3">MUCL 33604</strain>
    </source>
</reference>
<feature type="compositionally biased region" description="Basic and acidic residues" evidence="1">
    <location>
        <begin position="17"/>
        <end position="36"/>
    </location>
</feature>
<feature type="region of interest" description="Disordered" evidence="1">
    <location>
        <begin position="82"/>
        <end position="107"/>
    </location>
</feature>
<accession>A0A067PZ36</accession>
<dbReference type="GO" id="GO:0008270">
    <property type="term" value="F:zinc ion binding"/>
    <property type="evidence" value="ECO:0007669"/>
    <property type="project" value="InterPro"/>
</dbReference>
<gene>
    <name evidence="2" type="ORF">JAAARDRAFT_56864</name>
</gene>